<dbReference type="InterPro" id="IPR050204">
    <property type="entry name" value="AraC_XylS_family_regulators"/>
</dbReference>
<dbReference type="InterPro" id="IPR046532">
    <property type="entry name" value="DUF6597"/>
</dbReference>
<keyword evidence="1" id="KW-0805">Transcription regulation</keyword>
<feature type="domain" description="HTH araC/xylS-type" evidence="4">
    <location>
        <begin position="151"/>
        <end position="250"/>
    </location>
</feature>
<reference evidence="5 6" key="1">
    <citation type="submission" date="2019-04" db="EMBL/GenBank/DDBJ databases">
        <title>Pedobacter sp. RP-3-15 sp. nov., isolated from Arctic soil.</title>
        <authorList>
            <person name="Dahal R.H."/>
            <person name="Kim D.-U."/>
        </authorList>
    </citation>
    <scope>NUCLEOTIDE SEQUENCE [LARGE SCALE GENOMIC DNA]</scope>
    <source>
        <strain evidence="5 6">RP-3-15</strain>
    </source>
</reference>
<dbReference type="PROSITE" id="PS01124">
    <property type="entry name" value="HTH_ARAC_FAMILY_2"/>
    <property type="match status" value="1"/>
</dbReference>
<dbReference type="PANTHER" id="PTHR46796">
    <property type="entry name" value="HTH-TYPE TRANSCRIPTIONAL ACTIVATOR RHAS-RELATED"/>
    <property type="match status" value="1"/>
</dbReference>
<dbReference type="Gene3D" id="1.10.10.60">
    <property type="entry name" value="Homeodomain-like"/>
    <property type="match status" value="1"/>
</dbReference>
<dbReference type="GO" id="GO:0043565">
    <property type="term" value="F:sequence-specific DNA binding"/>
    <property type="evidence" value="ECO:0007669"/>
    <property type="project" value="InterPro"/>
</dbReference>
<dbReference type="SMART" id="SM00342">
    <property type="entry name" value="HTH_ARAC"/>
    <property type="match status" value="1"/>
</dbReference>
<dbReference type="Pfam" id="PF20240">
    <property type="entry name" value="DUF6597"/>
    <property type="match status" value="1"/>
</dbReference>
<dbReference type="RefSeq" id="WP_136837274.1">
    <property type="nucleotide sequence ID" value="NZ_SWBQ01000005.1"/>
</dbReference>
<evidence type="ECO:0000256" key="2">
    <source>
        <dbReference type="ARBA" id="ARBA00023125"/>
    </source>
</evidence>
<dbReference type="Pfam" id="PF12833">
    <property type="entry name" value="HTH_18"/>
    <property type="match status" value="1"/>
</dbReference>
<gene>
    <name evidence="5" type="ORF">FA047_16975</name>
</gene>
<dbReference type="OrthoDB" id="323290at2"/>
<name>A0A4U1CDC5_9SPHI</name>
<keyword evidence="6" id="KW-1185">Reference proteome</keyword>
<evidence type="ECO:0000313" key="5">
    <source>
        <dbReference type="EMBL" id="TKC04281.1"/>
    </source>
</evidence>
<sequence length="250" mass="28384">MQVFEPVSYLRPYIKSFMVVESTHPVVNRLLPDTTLVAAIRLRGQVTFNNESGHIALPTFSISGLRKSYRMAEYADASANILVHFKEGGARAFLDLPMHELFESSVNLDLFFAPSALMALQEQMEAQQSIHGKVNTVQQFFISRLCPQQHDLLIAHAVEKIKTANGILSIRELSDHLYISIDAFEKRFRRVVGATPKQFSDIVRMKSLIVHTPLSHKLLDSVLDAGFFDQSHFIREFKKFTGQTPKAFLY</sequence>
<comment type="caution">
    <text evidence="5">The sequence shown here is derived from an EMBL/GenBank/DDBJ whole genome shotgun (WGS) entry which is preliminary data.</text>
</comment>
<evidence type="ECO:0000313" key="6">
    <source>
        <dbReference type="Proteomes" id="UP000307244"/>
    </source>
</evidence>
<dbReference type="EMBL" id="SWBQ01000005">
    <property type="protein sequence ID" value="TKC04281.1"/>
    <property type="molecule type" value="Genomic_DNA"/>
</dbReference>
<evidence type="ECO:0000256" key="1">
    <source>
        <dbReference type="ARBA" id="ARBA00023015"/>
    </source>
</evidence>
<dbReference type="PANTHER" id="PTHR46796:SF13">
    <property type="entry name" value="HTH-TYPE TRANSCRIPTIONAL ACTIVATOR RHAS"/>
    <property type="match status" value="1"/>
</dbReference>
<organism evidence="5 6">
    <name type="scientific">Pedobacter frigoris</name>
    <dbReference type="NCBI Taxonomy" id="2571272"/>
    <lineage>
        <taxon>Bacteria</taxon>
        <taxon>Pseudomonadati</taxon>
        <taxon>Bacteroidota</taxon>
        <taxon>Sphingobacteriia</taxon>
        <taxon>Sphingobacteriales</taxon>
        <taxon>Sphingobacteriaceae</taxon>
        <taxon>Pedobacter</taxon>
    </lineage>
</organism>
<keyword evidence="3" id="KW-0804">Transcription</keyword>
<proteinExistence type="predicted"/>
<dbReference type="InterPro" id="IPR018060">
    <property type="entry name" value="HTH_AraC"/>
</dbReference>
<evidence type="ECO:0000259" key="4">
    <source>
        <dbReference type="PROSITE" id="PS01124"/>
    </source>
</evidence>
<dbReference type="Proteomes" id="UP000307244">
    <property type="component" value="Unassembled WGS sequence"/>
</dbReference>
<keyword evidence="2" id="KW-0238">DNA-binding</keyword>
<dbReference type="GO" id="GO:0003700">
    <property type="term" value="F:DNA-binding transcription factor activity"/>
    <property type="evidence" value="ECO:0007669"/>
    <property type="project" value="InterPro"/>
</dbReference>
<dbReference type="SUPFAM" id="SSF46689">
    <property type="entry name" value="Homeodomain-like"/>
    <property type="match status" value="1"/>
</dbReference>
<dbReference type="AlphaFoldDB" id="A0A4U1CDC5"/>
<protein>
    <submittedName>
        <fullName evidence="5">Helix-turn-helix transcriptional regulator</fullName>
    </submittedName>
</protein>
<evidence type="ECO:0000256" key="3">
    <source>
        <dbReference type="ARBA" id="ARBA00023163"/>
    </source>
</evidence>
<accession>A0A4U1CDC5</accession>
<dbReference type="InterPro" id="IPR009057">
    <property type="entry name" value="Homeodomain-like_sf"/>
</dbReference>